<reference evidence="3" key="1">
    <citation type="submission" date="2022-12" db="EMBL/GenBank/DDBJ databases">
        <title>Chromosome-level genome assembly of the bean flower thrips Megalurothrips usitatus.</title>
        <authorList>
            <person name="Ma L."/>
            <person name="Liu Q."/>
            <person name="Li H."/>
            <person name="Cai W."/>
        </authorList>
    </citation>
    <scope>NUCLEOTIDE SEQUENCE</scope>
    <source>
        <strain evidence="3">Cailab_2022a</strain>
    </source>
</reference>
<organism evidence="3 4">
    <name type="scientific">Megalurothrips usitatus</name>
    <name type="common">bean blossom thrips</name>
    <dbReference type="NCBI Taxonomy" id="439358"/>
    <lineage>
        <taxon>Eukaryota</taxon>
        <taxon>Metazoa</taxon>
        <taxon>Ecdysozoa</taxon>
        <taxon>Arthropoda</taxon>
        <taxon>Hexapoda</taxon>
        <taxon>Insecta</taxon>
        <taxon>Pterygota</taxon>
        <taxon>Neoptera</taxon>
        <taxon>Paraneoptera</taxon>
        <taxon>Thysanoptera</taxon>
        <taxon>Terebrantia</taxon>
        <taxon>Thripoidea</taxon>
        <taxon>Thripidae</taxon>
        <taxon>Megalurothrips</taxon>
    </lineage>
</organism>
<accession>A0AAV7XHS4</accession>
<evidence type="ECO:0000313" key="3">
    <source>
        <dbReference type="EMBL" id="KAJ1523182.1"/>
    </source>
</evidence>
<dbReference type="EMBL" id="JAPTSV010000010">
    <property type="protein sequence ID" value="KAJ1523182.1"/>
    <property type="molecule type" value="Genomic_DNA"/>
</dbReference>
<gene>
    <name evidence="3" type="ORF">ONE63_001071</name>
</gene>
<feature type="chain" id="PRO_5043776140" description="Secreted protein" evidence="2">
    <location>
        <begin position="25"/>
        <end position="73"/>
    </location>
</feature>
<feature type="compositionally biased region" description="Polar residues" evidence="1">
    <location>
        <begin position="64"/>
        <end position="73"/>
    </location>
</feature>
<evidence type="ECO:0008006" key="5">
    <source>
        <dbReference type="Google" id="ProtNLM"/>
    </source>
</evidence>
<keyword evidence="2" id="KW-0732">Signal</keyword>
<evidence type="ECO:0000256" key="2">
    <source>
        <dbReference type="SAM" id="SignalP"/>
    </source>
</evidence>
<evidence type="ECO:0000256" key="1">
    <source>
        <dbReference type="SAM" id="MobiDB-lite"/>
    </source>
</evidence>
<sequence length="73" mass="7886">MVPRMLLIFALFAAVCMLAKVASGNPVRKFYWPFTKKASAKVHPIQAPAQPAYQAHPGWAGPLVQQQPNGGGK</sequence>
<keyword evidence="4" id="KW-1185">Reference proteome</keyword>
<name>A0AAV7XHS4_9NEOP</name>
<proteinExistence type="predicted"/>
<comment type="caution">
    <text evidence="3">The sequence shown here is derived from an EMBL/GenBank/DDBJ whole genome shotgun (WGS) entry which is preliminary data.</text>
</comment>
<evidence type="ECO:0000313" key="4">
    <source>
        <dbReference type="Proteomes" id="UP001075354"/>
    </source>
</evidence>
<feature type="region of interest" description="Disordered" evidence="1">
    <location>
        <begin position="52"/>
        <end position="73"/>
    </location>
</feature>
<dbReference type="Proteomes" id="UP001075354">
    <property type="component" value="Chromosome 10"/>
</dbReference>
<feature type="signal peptide" evidence="2">
    <location>
        <begin position="1"/>
        <end position="24"/>
    </location>
</feature>
<dbReference type="AlphaFoldDB" id="A0AAV7XHS4"/>
<protein>
    <recommendedName>
        <fullName evidence="5">Secreted protein</fullName>
    </recommendedName>
</protein>